<dbReference type="FunCoup" id="A0A061GGK0">
    <property type="interactions" value="121"/>
</dbReference>
<dbReference type="InParanoid" id="A0A061GGK0"/>
<comment type="similarity">
    <text evidence="1">Belongs to the WEB family.</text>
</comment>
<evidence type="ECO:0000256" key="3">
    <source>
        <dbReference type="SAM" id="Coils"/>
    </source>
</evidence>
<evidence type="ECO:0000256" key="1">
    <source>
        <dbReference type="ARBA" id="ARBA00005485"/>
    </source>
</evidence>
<keyword evidence="2 3" id="KW-0175">Coiled coil</keyword>
<evidence type="ECO:0000313" key="5">
    <source>
        <dbReference type="Proteomes" id="UP000026915"/>
    </source>
</evidence>
<dbReference type="GO" id="GO:0009904">
    <property type="term" value="P:chloroplast accumulation movement"/>
    <property type="evidence" value="ECO:0000318"/>
    <property type="project" value="GO_Central"/>
</dbReference>
<accession>A0A061GGK0</accession>
<feature type="coiled-coil region" evidence="3">
    <location>
        <begin position="142"/>
        <end position="374"/>
    </location>
</feature>
<evidence type="ECO:0000313" key="4">
    <source>
        <dbReference type="EMBL" id="EOY29010.1"/>
    </source>
</evidence>
<proteinExistence type="inferred from homology"/>
<dbReference type="Proteomes" id="UP000026915">
    <property type="component" value="Chromosome 6"/>
</dbReference>
<dbReference type="OMA" id="KWRIKEQ"/>
<dbReference type="PANTHER" id="PTHR32054">
    <property type="entry name" value="HEAVY CHAIN, PUTATIVE, EXPRESSED-RELATED-RELATED"/>
    <property type="match status" value="1"/>
</dbReference>
<dbReference type="Pfam" id="PF05701">
    <property type="entry name" value="WEMBL"/>
    <property type="match status" value="1"/>
</dbReference>
<gene>
    <name evidence="4" type="ORF">TCM_030452</name>
</gene>
<feature type="coiled-coil region" evidence="3">
    <location>
        <begin position="438"/>
        <end position="514"/>
    </location>
</feature>
<dbReference type="eggNOG" id="ENOG502QV0R">
    <property type="taxonomic scope" value="Eukaryota"/>
</dbReference>
<sequence>MVHIAHGFAMYLNSRVFSFLNRYSSTSFMYVVVFHTISCIMQEDNDHGNPTALAQVSFRGNSLINWLPKTKMVNIRRVNSERLPKSLGSPRAEVGEIDTRVPFQSVKAAVSLFGEVAVSRERRTPRKSRLSAENVIDKETQLLLAQKEINNIKQKLESDESTKAKADFDLESAKRTLQDLTSKLETITQSKRSAIEATEAVKEQARQLELQKSKNHQESNARKMELEYAREQYMAVATELDAAKQELNEIRQDFDAALEAKLAAFQQAAEAQRCSKMHAERVSELSKEISGMKEAIQQVKLATQQVYQEQANIAEEKDALQKSYKKAKEETENKLISSRKEYDPELTKYLEEKLMETTAEVEALQEEMKKAHALEMDSVRVITGELNEATTTLQQVADEECSLRNLVSSLGLELEEVKRERQAEMDKEAKTVAEQNELREHNFRLQQLSSEIENARREEQEMKKSTEELKIEAETAKVAAEEVQQKLERALEQAEEAKAAEKKAVDEMQVLSAKEDIGNTESSGKIIISMEEFESLNRKVVESGDMADRQIADAMAELEAINARKSETEKRLEASLKAMEEIKAATELAEKSATMAEAAQGVIEGELKRRRQQEQMVAP</sequence>
<dbReference type="EMBL" id="CM001884">
    <property type="protein sequence ID" value="EOY29010.1"/>
    <property type="molecule type" value="Genomic_DNA"/>
</dbReference>
<dbReference type="InterPro" id="IPR008545">
    <property type="entry name" value="Web"/>
</dbReference>
<organism evidence="4 5">
    <name type="scientific">Theobroma cacao</name>
    <name type="common">Cacao</name>
    <name type="synonym">Cocoa</name>
    <dbReference type="NCBI Taxonomy" id="3641"/>
    <lineage>
        <taxon>Eukaryota</taxon>
        <taxon>Viridiplantae</taxon>
        <taxon>Streptophyta</taxon>
        <taxon>Embryophyta</taxon>
        <taxon>Tracheophyta</taxon>
        <taxon>Spermatophyta</taxon>
        <taxon>Magnoliopsida</taxon>
        <taxon>eudicotyledons</taxon>
        <taxon>Gunneridae</taxon>
        <taxon>Pentapetalae</taxon>
        <taxon>rosids</taxon>
        <taxon>malvids</taxon>
        <taxon>Malvales</taxon>
        <taxon>Malvaceae</taxon>
        <taxon>Byttnerioideae</taxon>
        <taxon>Theobroma</taxon>
    </lineage>
</organism>
<dbReference type="Gramene" id="EOY29010">
    <property type="protein sequence ID" value="EOY29010"/>
    <property type="gene ID" value="TCM_030452"/>
</dbReference>
<reference evidence="4 5" key="1">
    <citation type="journal article" date="2013" name="Genome Biol.">
        <title>The genome sequence of the most widely cultivated cacao type and its use to identify candidate genes regulating pod color.</title>
        <authorList>
            <person name="Motamayor J.C."/>
            <person name="Mockaitis K."/>
            <person name="Schmutz J."/>
            <person name="Haiminen N."/>
            <person name="Iii D.L."/>
            <person name="Cornejo O."/>
            <person name="Findley S.D."/>
            <person name="Zheng P."/>
            <person name="Utro F."/>
            <person name="Royaert S."/>
            <person name="Saski C."/>
            <person name="Jenkins J."/>
            <person name="Podicheti R."/>
            <person name="Zhao M."/>
            <person name="Scheffler B.E."/>
            <person name="Stack J.C."/>
            <person name="Feltus F.A."/>
            <person name="Mustiga G.M."/>
            <person name="Amores F."/>
            <person name="Phillips W."/>
            <person name="Marelli J.P."/>
            <person name="May G.D."/>
            <person name="Shapiro H."/>
            <person name="Ma J."/>
            <person name="Bustamante C.D."/>
            <person name="Schnell R.J."/>
            <person name="Main D."/>
            <person name="Gilbert D."/>
            <person name="Parida L."/>
            <person name="Kuhn D.N."/>
        </authorList>
    </citation>
    <scope>NUCLEOTIDE SEQUENCE [LARGE SCALE GENOMIC DNA]</scope>
    <source>
        <strain evidence="5">cv. Matina 1-6</strain>
    </source>
</reference>
<dbReference type="GO" id="GO:0005829">
    <property type="term" value="C:cytosol"/>
    <property type="evidence" value="ECO:0000318"/>
    <property type="project" value="GO_Central"/>
</dbReference>
<keyword evidence="5" id="KW-1185">Reference proteome</keyword>
<dbReference type="PANTHER" id="PTHR32054:SF42">
    <property type="entry name" value="WEB FAMILY PROTEIN"/>
    <property type="match status" value="1"/>
</dbReference>
<evidence type="ECO:0000256" key="2">
    <source>
        <dbReference type="ARBA" id="ARBA00023054"/>
    </source>
</evidence>
<dbReference type="AlphaFoldDB" id="A0A061GGK0"/>
<feature type="coiled-coil region" evidence="3">
    <location>
        <begin position="551"/>
        <end position="585"/>
    </location>
</feature>
<name>A0A061GGK0_THECC</name>
<dbReference type="GO" id="GO:0009903">
    <property type="term" value="P:chloroplast avoidance movement"/>
    <property type="evidence" value="ECO:0000318"/>
    <property type="project" value="GO_Central"/>
</dbReference>
<protein>
    <submittedName>
        <fullName evidence="4">T28K15.11 protein, putative isoform 1</fullName>
    </submittedName>
</protein>